<feature type="binding site" evidence="15">
    <location>
        <position position="109"/>
    </location>
    <ligand>
        <name>Mg(2+)</name>
        <dbReference type="ChEBI" id="CHEBI:18420"/>
    </ligand>
</feature>
<keyword evidence="13 15" id="KW-0460">Magnesium</keyword>
<feature type="domain" description="DRBM" evidence="16">
    <location>
        <begin position="148"/>
        <end position="218"/>
    </location>
</feature>
<dbReference type="HAMAP" id="MF_00104">
    <property type="entry name" value="RNase_III"/>
    <property type="match status" value="1"/>
</dbReference>
<evidence type="ECO:0000256" key="11">
    <source>
        <dbReference type="ARBA" id="ARBA00022759"/>
    </source>
</evidence>
<dbReference type="FunFam" id="1.10.1520.10:FF:000001">
    <property type="entry name" value="Ribonuclease 3"/>
    <property type="match status" value="1"/>
</dbReference>
<evidence type="ECO:0000256" key="3">
    <source>
        <dbReference type="ARBA" id="ARBA00010183"/>
    </source>
</evidence>
<name>A0A1G6SRV0_9GAMM</name>
<keyword evidence="8 15" id="KW-0819">tRNA processing</keyword>
<dbReference type="GO" id="GO:0042802">
    <property type="term" value="F:identical protein binding"/>
    <property type="evidence" value="ECO:0007669"/>
    <property type="project" value="UniProtKB-ARBA"/>
</dbReference>
<dbReference type="PROSITE" id="PS50142">
    <property type="entry name" value="RNASE_3_2"/>
    <property type="match status" value="1"/>
</dbReference>
<evidence type="ECO:0000256" key="12">
    <source>
        <dbReference type="ARBA" id="ARBA00022801"/>
    </source>
</evidence>
<keyword evidence="6 15" id="KW-0698">rRNA processing</keyword>
<dbReference type="InterPro" id="IPR014720">
    <property type="entry name" value="dsRBD_dom"/>
</dbReference>
<evidence type="ECO:0000256" key="2">
    <source>
        <dbReference type="ARBA" id="ARBA00004496"/>
    </source>
</evidence>
<dbReference type="InterPro" id="IPR000999">
    <property type="entry name" value="RNase_III_dom"/>
</dbReference>
<dbReference type="PROSITE" id="PS50137">
    <property type="entry name" value="DS_RBD"/>
    <property type="match status" value="1"/>
</dbReference>
<dbReference type="EC" id="3.1.26.3" evidence="15"/>
<dbReference type="GO" id="GO:0006397">
    <property type="term" value="P:mRNA processing"/>
    <property type="evidence" value="ECO:0007669"/>
    <property type="project" value="UniProtKB-UniRule"/>
</dbReference>
<evidence type="ECO:0000256" key="15">
    <source>
        <dbReference type="HAMAP-Rule" id="MF_00104"/>
    </source>
</evidence>
<evidence type="ECO:0000313" key="18">
    <source>
        <dbReference type="EMBL" id="SDD19508.1"/>
    </source>
</evidence>
<feature type="active site" evidence="15">
    <location>
        <position position="37"/>
    </location>
</feature>
<comment type="function">
    <text evidence="15">Digests double-stranded RNA. Involved in the processing of primary rRNA transcript to yield the immediate precursors to the large and small rRNAs (23S and 16S). Processes some mRNAs, and tRNAs when they are encoded in the rRNA operon. Processes pre-crRNA and tracrRNA of type II CRISPR loci if present in the organism.</text>
</comment>
<dbReference type="RefSeq" id="WP_091239451.1">
    <property type="nucleotide sequence ID" value="NZ_FNAG01000001.1"/>
</dbReference>
<evidence type="ECO:0000259" key="17">
    <source>
        <dbReference type="PROSITE" id="PS50142"/>
    </source>
</evidence>
<evidence type="ECO:0000256" key="5">
    <source>
        <dbReference type="ARBA" id="ARBA00022490"/>
    </source>
</evidence>
<dbReference type="Gene3D" id="1.10.1520.10">
    <property type="entry name" value="Ribonuclease III domain"/>
    <property type="match status" value="1"/>
</dbReference>
<keyword evidence="15" id="KW-0699">rRNA-binding</keyword>
<evidence type="ECO:0000256" key="6">
    <source>
        <dbReference type="ARBA" id="ARBA00022552"/>
    </source>
</evidence>
<dbReference type="InterPro" id="IPR011907">
    <property type="entry name" value="RNase_III"/>
</dbReference>
<dbReference type="GO" id="GO:0003725">
    <property type="term" value="F:double-stranded RNA binding"/>
    <property type="evidence" value="ECO:0007669"/>
    <property type="project" value="TreeGrafter"/>
</dbReference>
<comment type="catalytic activity">
    <reaction evidence="1 15">
        <text>Endonucleolytic cleavage to 5'-phosphomonoester.</text>
        <dbReference type="EC" id="3.1.26.3"/>
    </reaction>
</comment>
<comment type="similarity">
    <text evidence="3">Belongs to the ribonuclease III family.</text>
</comment>
<dbReference type="PANTHER" id="PTHR11207">
    <property type="entry name" value="RIBONUCLEASE III"/>
    <property type="match status" value="1"/>
</dbReference>
<comment type="cofactor">
    <cofactor evidence="15">
        <name>Mg(2+)</name>
        <dbReference type="ChEBI" id="CHEBI:18420"/>
    </cofactor>
</comment>
<feature type="active site" evidence="15">
    <location>
        <position position="109"/>
    </location>
</feature>
<dbReference type="Pfam" id="PF14622">
    <property type="entry name" value="Ribonucleas_3_3"/>
    <property type="match status" value="1"/>
</dbReference>
<dbReference type="GO" id="GO:0006364">
    <property type="term" value="P:rRNA processing"/>
    <property type="evidence" value="ECO:0007669"/>
    <property type="project" value="UniProtKB-UniRule"/>
</dbReference>
<dbReference type="AlphaFoldDB" id="A0A1G6SRV0"/>
<dbReference type="STRING" id="265719.SAMN04488509_101655"/>
<keyword evidence="12 15" id="KW-0378">Hydrolase</keyword>
<dbReference type="GO" id="GO:0008033">
    <property type="term" value="P:tRNA processing"/>
    <property type="evidence" value="ECO:0007669"/>
    <property type="project" value="UniProtKB-KW"/>
</dbReference>
<dbReference type="Gene3D" id="3.30.160.20">
    <property type="match status" value="1"/>
</dbReference>
<protein>
    <recommendedName>
        <fullName evidence="15">Ribonuclease 3</fullName>
        <ecNumber evidence="15">3.1.26.3</ecNumber>
    </recommendedName>
    <alternativeName>
        <fullName evidence="15">Ribonuclease III</fullName>
        <shortName evidence="15">RNase III</shortName>
    </alternativeName>
</protein>
<dbReference type="GO" id="GO:0046872">
    <property type="term" value="F:metal ion binding"/>
    <property type="evidence" value="ECO:0007669"/>
    <property type="project" value="UniProtKB-KW"/>
</dbReference>
<keyword evidence="11 15" id="KW-0255">Endonuclease</keyword>
<gene>
    <name evidence="15" type="primary">rnc</name>
    <name evidence="18" type="ORF">SAMN04488509_101655</name>
</gene>
<keyword evidence="7 15" id="KW-0507">mRNA processing</keyword>
<keyword evidence="19" id="KW-1185">Reference proteome</keyword>
<evidence type="ECO:0000259" key="16">
    <source>
        <dbReference type="PROSITE" id="PS50137"/>
    </source>
</evidence>
<dbReference type="Pfam" id="PF00035">
    <property type="entry name" value="dsrm"/>
    <property type="match status" value="1"/>
</dbReference>
<dbReference type="SMART" id="SM00535">
    <property type="entry name" value="RIBOc"/>
    <property type="match status" value="1"/>
</dbReference>
<accession>A0A1G6SRV0</accession>
<evidence type="ECO:0000313" key="19">
    <source>
        <dbReference type="Proteomes" id="UP000199603"/>
    </source>
</evidence>
<evidence type="ECO:0000256" key="7">
    <source>
        <dbReference type="ARBA" id="ARBA00022664"/>
    </source>
</evidence>
<keyword evidence="14 15" id="KW-0694">RNA-binding</keyword>
<dbReference type="PANTHER" id="PTHR11207:SF0">
    <property type="entry name" value="RIBONUCLEASE 3"/>
    <property type="match status" value="1"/>
</dbReference>
<dbReference type="Proteomes" id="UP000199603">
    <property type="component" value="Unassembled WGS sequence"/>
</dbReference>
<dbReference type="FunFam" id="3.30.160.20:FF:000003">
    <property type="entry name" value="Ribonuclease 3"/>
    <property type="match status" value="1"/>
</dbReference>
<feature type="domain" description="RNase III" evidence="17">
    <location>
        <begin position="1"/>
        <end position="120"/>
    </location>
</feature>
<dbReference type="CDD" id="cd00593">
    <property type="entry name" value="RIBOc"/>
    <property type="match status" value="1"/>
</dbReference>
<evidence type="ECO:0000256" key="4">
    <source>
        <dbReference type="ARBA" id="ARBA00011738"/>
    </source>
</evidence>
<feature type="binding site" evidence="15">
    <location>
        <position position="106"/>
    </location>
    <ligand>
        <name>Mg(2+)</name>
        <dbReference type="ChEBI" id="CHEBI:18420"/>
    </ligand>
</feature>
<organism evidence="18 19">
    <name type="scientific">Aquimonas voraii</name>
    <dbReference type="NCBI Taxonomy" id="265719"/>
    <lineage>
        <taxon>Bacteria</taxon>
        <taxon>Pseudomonadati</taxon>
        <taxon>Pseudomonadota</taxon>
        <taxon>Gammaproteobacteria</taxon>
        <taxon>Lysobacterales</taxon>
        <taxon>Lysobacteraceae</taxon>
        <taxon>Aquimonas</taxon>
    </lineage>
</organism>
<dbReference type="GO" id="GO:0010468">
    <property type="term" value="P:regulation of gene expression"/>
    <property type="evidence" value="ECO:0007669"/>
    <property type="project" value="TreeGrafter"/>
</dbReference>
<dbReference type="SUPFAM" id="SSF54768">
    <property type="entry name" value="dsRNA-binding domain-like"/>
    <property type="match status" value="1"/>
</dbReference>
<proteinExistence type="inferred from homology"/>
<sequence length="225" mass="24567">MSSALGHAFADPALLQQALTHRSAGGRNNERFEFLGDALLSVVVAEALFHRFPKADEGALTRARSQLVREPQLAELARRHQLGDRLILGQGELKSGGFRRESILADAVEAIIGAIHLDAGFEVCRARVLALFEPLITALPPGLKAEKDPKTRLQEWLQARQLGLPEYRLIEARGDDHDKQFEVLCRVDSHDIEARATAGARREAEQQAAAEVLAALLAASTKESA</sequence>
<evidence type="ECO:0000256" key="8">
    <source>
        <dbReference type="ARBA" id="ARBA00022694"/>
    </source>
</evidence>
<dbReference type="PROSITE" id="PS00517">
    <property type="entry name" value="RNASE_3_1"/>
    <property type="match status" value="1"/>
</dbReference>
<dbReference type="SMART" id="SM00358">
    <property type="entry name" value="DSRM"/>
    <property type="match status" value="1"/>
</dbReference>
<dbReference type="CDD" id="cd10845">
    <property type="entry name" value="DSRM_RNAse_III_family"/>
    <property type="match status" value="1"/>
</dbReference>
<evidence type="ECO:0000256" key="10">
    <source>
        <dbReference type="ARBA" id="ARBA00022723"/>
    </source>
</evidence>
<comment type="subcellular location">
    <subcellularLocation>
        <location evidence="2 15">Cytoplasm</location>
    </subcellularLocation>
</comment>
<dbReference type="GO" id="GO:0019843">
    <property type="term" value="F:rRNA binding"/>
    <property type="evidence" value="ECO:0007669"/>
    <property type="project" value="UniProtKB-KW"/>
</dbReference>
<reference evidence="18 19" key="1">
    <citation type="submission" date="2016-10" db="EMBL/GenBank/DDBJ databases">
        <authorList>
            <person name="de Groot N.N."/>
        </authorList>
    </citation>
    <scope>NUCLEOTIDE SEQUENCE [LARGE SCALE GENOMIC DNA]</scope>
    <source>
        <strain evidence="18 19">DSM 16957</strain>
    </source>
</reference>
<dbReference type="GO" id="GO:0004525">
    <property type="term" value="F:ribonuclease III activity"/>
    <property type="evidence" value="ECO:0007669"/>
    <property type="project" value="UniProtKB-UniRule"/>
</dbReference>
<comment type="subunit">
    <text evidence="4 15">Homodimer.</text>
</comment>
<evidence type="ECO:0000256" key="13">
    <source>
        <dbReference type="ARBA" id="ARBA00022842"/>
    </source>
</evidence>
<evidence type="ECO:0000256" key="9">
    <source>
        <dbReference type="ARBA" id="ARBA00022722"/>
    </source>
</evidence>
<keyword evidence="5 15" id="KW-0963">Cytoplasm</keyword>
<evidence type="ECO:0000256" key="1">
    <source>
        <dbReference type="ARBA" id="ARBA00000109"/>
    </source>
</evidence>
<feature type="binding site" evidence="15">
    <location>
        <position position="33"/>
    </location>
    <ligand>
        <name>Mg(2+)</name>
        <dbReference type="ChEBI" id="CHEBI:18420"/>
    </ligand>
</feature>
<keyword evidence="10 15" id="KW-0479">Metal-binding</keyword>
<keyword evidence="9 15" id="KW-0540">Nuclease</keyword>
<dbReference type="SUPFAM" id="SSF69065">
    <property type="entry name" value="RNase III domain-like"/>
    <property type="match status" value="1"/>
</dbReference>
<dbReference type="OrthoDB" id="9805026at2"/>
<dbReference type="NCBIfam" id="TIGR02191">
    <property type="entry name" value="RNaseIII"/>
    <property type="match status" value="1"/>
</dbReference>
<evidence type="ECO:0000256" key="14">
    <source>
        <dbReference type="ARBA" id="ARBA00022884"/>
    </source>
</evidence>
<dbReference type="EMBL" id="FNAG01000001">
    <property type="protein sequence ID" value="SDD19508.1"/>
    <property type="molecule type" value="Genomic_DNA"/>
</dbReference>
<dbReference type="GO" id="GO:0005737">
    <property type="term" value="C:cytoplasm"/>
    <property type="evidence" value="ECO:0007669"/>
    <property type="project" value="UniProtKB-SubCell"/>
</dbReference>
<dbReference type="InterPro" id="IPR036389">
    <property type="entry name" value="RNase_III_sf"/>
</dbReference>